<name>A0A0S4JHH5_BODSA</name>
<evidence type="ECO:0000313" key="1">
    <source>
        <dbReference type="EMBL" id="CUG88700.1"/>
    </source>
</evidence>
<protein>
    <submittedName>
        <fullName evidence="1">Translation initiation factor eIF2B subunit-like protein, putative</fullName>
    </submittedName>
</protein>
<dbReference type="EMBL" id="CYKH01001669">
    <property type="protein sequence ID" value="CUG88700.1"/>
    <property type="molecule type" value="Genomic_DNA"/>
</dbReference>
<sequence>VTKPVVITPLDVAATTAPAIPKHASMASLLRQTQQKPPSLGPFSTPVDSVIPAFQTPCASSLNTPMATPGRKSATSSGASALVFKPAQPQLSPTIANVDGRIADPPTYSALVHPRVAETGLLMQNMQLVGGNARAIASIDAILEIARTTQVLNVPVFTNRERREFERIVNDNFKFLSLCREPCAGMSFVKRTILSRYCAY</sequence>
<reference evidence="2" key="1">
    <citation type="submission" date="2015-09" db="EMBL/GenBank/DDBJ databases">
        <authorList>
            <consortium name="Pathogen Informatics"/>
        </authorList>
    </citation>
    <scope>NUCLEOTIDE SEQUENCE [LARGE SCALE GENOMIC DNA]</scope>
    <source>
        <strain evidence="2">Lake Konstanz</strain>
    </source>
</reference>
<keyword evidence="2" id="KW-1185">Reference proteome</keyword>
<gene>
    <name evidence="1" type="ORF">BSAL_16850</name>
</gene>
<dbReference type="SUPFAM" id="SSF100950">
    <property type="entry name" value="NagB/RpiA/CoA transferase-like"/>
    <property type="match status" value="1"/>
</dbReference>
<dbReference type="OrthoDB" id="10254737at2759"/>
<organism evidence="1 2">
    <name type="scientific">Bodo saltans</name>
    <name type="common">Flagellated protozoan</name>
    <dbReference type="NCBI Taxonomy" id="75058"/>
    <lineage>
        <taxon>Eukaryota</taxon>
        <taxon>Discoba</taxon>
        <taxon>Euglenozoa</taxon>
        <taxon>Kinetoplastea</taxon>
        <taxon>Metakinetoplastina</taxon>
        <taxon>Eubodonida</taxon>
        <taxon>Bodonidae</taxon>
        <taxon>Bodo</taxon>
    </lineage>
</organism>
<feature type="non-terminal residue" evidence="1">
    <location>
        <position position="1"/>
    </location>
</feature>
<dbReference type="VEuPathDB" id="TriTrypDB:BSAL_16850"/>
<accession>A0A0S4JHH5</accession>
<proteinExistence type="predicted"/>
<keyword evidence="1" id="KW-0648">Protein biosynthesis</keyword>
<dbReference type="Proteomes" id="UP000051952">
    <property type="component" value="Unassembled WGS sequence"/>
</dbReference>
<dbReference type="AlphaFoldDB" id="A0A0S4JHH5"/>
<dbReference type="InterPro" id="IPR037171">
    <property type="entry name" value="NagB/RpiA_transferase-like"/>
</dbReference>
<dbReference type="GO" id="GO:0003743">
    <property type="term" value="F:translation initiation factor activity"/>
    <property type="evidence" value="ECO:0007669"/>
    <property type="project" value="UniProtKB-KW"/>
</dbReference>
<evidence type="ECO:0000313" key="2">
    <source>
        <dbReference type="Proteomes" id="UP000051952"/>
    </source>
</evidence>
<keyword evidence="1" id="KW-0396">Initiation factor</keyword>